<dbReference type="FunFam" id="3.30.2460.20:FF:000001">
    <property type="entry name" value="Wnt homolog"/>
    <property type="match status" value="1"/>
</dbReference>
<dbReference type="Proteomes" id="UP000009136">
    <property type="component" value="Chromosome 22"/>
</dbReference>
<reference evidence="14" key="3">
    <citation type="submission" date="2025-09" db="UniProtKB">
        <authorList>
            <consortium name="Ensembl"/>
        </authorList>
    </citation>
    <scope>IDENTIFICATION</scope>
    <source>
        <strain evidence="14">Hereford</strain>
    </source>
</reference>
<dbReference type="FunCoup" id="F1N6L8">
    <property type="interactions" value="243"/>
</dbReference>
<reference evidence="14" key="1">
    <citation type="submission" date="2018-03" db="EMBL/GenBank/DDBJ databases">
        <title>ARS-UCD1.2.</title>
        <authorList>
            <person name="Rosen B.D."/>
            <person name="Bickhart D.M."/>
            <person name="Koren S."/>
            <person name="Schnabel R.D."/>
            <person name="Hall R."/>
            <person name="Zimin A."/>
            <person name="Dreischer C."/>
            <person name="Schultheiss S."/>
            <person name="Schroeder S.G."/>
            <person name="Elsik C.G."/>
            <person name="Couldrey C."/>
            <person name="Liu G.E."/>
            <person name="Van Tassell C.P."/>
            <person name="Phillippy A.M."/>
            <person name="Smith T.P.L."/>
            <person name="Medrano J.F."/>
        </authorList>
    </citation>
    <scope>NUCLEOTIDE SEQUENCE [LARGE SCALE GENOMIC DNA]</scope>
    <source>
        <strain evidence="14">Hereford</strain>
    </source>
</reference>
<feature type="compositionally biased region" description="Low complexity" evidence="13">
    <location>
        <begin position="282"/>
        <end position="313"/>
    </location>
</feature>
<comment type="subcellular location">
    <subcellularLocation>
        <location evidence="1 12">Secreted</location>
        <location evidence="1 12">Extracellular space</location>
        <location evidence="1 12">Extracellular matrix</location>
    </subcellularLocation>
</comment>
<keyword evidence="8" id="KW-1015">Disulfide bond</keyword>
<protein>
    <recommendedName>
        <fullName evidence="12">Protein Wnt</fullName>
    </recommendedName>
</protein>
<evidence type="ECO:0000256" key="11">
    <source>
        <dbReference type="ARBA" id="ARBA00045995"/>
    </source>
</evidence>
<keyword evidence="5" id="KW-0272">Extracellular matrix</keyword>
<evidence type="ECO:0000256" key="5">
    <source>
        <dbReference type="ARBA" id="ARBA00022530"/>
    </source>
</evidence>
<dbReference type="InterPro" id="IPR043158">
    <property type="entry name" value="Wnt_C"/>
</dbReference>
<dbReference type="InParanoid" id="F1N6L8"/>
<keyword evidence="3 12" id="KW-0217">Developmental protein</keyword>
<dbReference type="InterPro" id="IPR005817">
    <property type="entry name" value="Wnt"/>
</dbReference>
<evidence type="ECO:0000256" key="10">
    <source>
        <dbReference type="ARBA" id="ARBA00023288"/>
    </source>
</evidence>
<evidence type="ECO:0000256" key="1">
    <source>
        <dbReference type="ARBA" id="ARBA00004498"/>
    </source>
</evidence>
<dbReference type="PROSITE" id="PS00246">
    <property type="entry name" value="WNT1"/>
    <property type="match status" value="1"/>
</dbReference>
<dbReference type="Gene3D" id="3.30.2460.20">
    <property type="match status" value="1"/>
</dbReference>
<evidence type="ECO:0000256" key="7">
    <source>
        <dbReference type="ARBA" id="ARBA00022729"/>
    </source>
</evidence>
<evidence type="ECO:0000256" key="8">
    <source>
        <dbReference type="ARBA" id="ARBA00023157"/>
    </source>
</evidence>
<feature type="region of interest" description="Disordered" evidence="13">
    <location>
        <begin position="72"/>
        <end position="93"/>
    </location>
</feature>
<evidence type="ECO:0000256" key="6">
    <source>
        <dbReference type="ARBA" id="ARBA00022687"/>
    </source>
</evidence>
<dbReference type="Reactome" id="R-BTA-3238698">
    <property type="pathway name" value="WNT ligand biogenesis and trafficking"/>
</dbReference>
<dbReference type="GO" id="GO:0048513">
    <property type="term" value="P:animal organ development"/>
    <property type="evidence" value="ECO:0007669"/>
    <property type="project" value="UniProtKB-ARBA"/>
</dbReference>
<evidence type="ECO:0000256" key="9">
    <source>
        <dbReference type="ARBA" id="ARBA00023180"/>
    </source>
</evidence>
<dbReference type="PaxDb" id="9913-ENSBTAP00000002188"/>
<feature type="compositionally biased region" description="Low complexity" evidence="13">
    <location>
        <begin position="171"/>
        <end position="180"/>
    </location>
</feature>
<keyword evidence="9" id="KW-0325">Glycoprotein</keyword>
<dbReference type="Pfam" id="PF00110">
    <property type="entry name" value="wnt"/>
    <property type="match status" value="1"/>
</dbReference>
<proteinExistence type="inferred from homology"/>
<dbReference type="PANTHER" id="PTHR12027">
    <property type="entry name" value="WNT RELATED"/>
    <property type="match status" value="1"/>
</dbReference>
<dbReference type="GO" id="GO:0009888">
    <property type="term" value="P:tissue development"/>
    <property type="evidence" value="ECO:0007669"/>
    <property type="project" value="UniProtKB-ARBA"/>
</dbReference>
<dbReference type="VGNC" id="VGNC:36963">
    <property type="gene designation" value="WNT7A"/>
</dbReference>
<keyword evidence="6 12" id="KW-0879">Wnt signaling pathway</keyword>
<evidence type="ECO:0000313" key="16">
    <source>
        <dbReference type="VGNC" id="VGNC:36963"/>
    </source>
</evidence>
<name>F1N6L8_BOVIN</name>
<feature type="region of interest" description="Disordered" evidence="13">
    <location>
        <begin position="217"/>
        <end position="380"/>
    </location>
</feature>
<keyword evidence="7" id="KW-0732">Signal</keyword>
<gene>
    <name evidence="14 16" type="primary">WNT7A</name>
</gene>
<evidence type="ECO:0000256" key="3">
    <source>
        <dbReference type="ARBA" id="ARBA00022473"/>
    </source>
</evidence>
<dbReference type="GO" id="GO:0005109">
    <property type="term" value="F:frizzled binding"/>
    <property type="evidence" value="ECO:0000318"/>
    <property type="project" value="GO_Central"/>
</dbReference>
<dbReference type="STRING" id="9913.ENSBTAP00000002188"/>
<dbReference type="OrthoDB" id="5945655at2759"/>
<dbReference type="GO" id="GO:0005615">
    <property type="term" value="C:extracellular space"/>
    <property type="evidence" value="ECO:0000318"/>
    <property type="project" value="GO_Central"/>
</dbReference>
<dbReference type="GO" id="GO:0030182">
    <property type="term" value="P:neuron differentiation"/>
    <property type="evidence" value="ECO:0000318"/>
    <property type="project" value="GO_Central"/>
</dbReference>
<sequence>LGHSSSWCLWENTFAALSLDFFRCNLSPKAPSSLDWAVYHGKGSGPLASSDAVPAREPGLPAPPARCRRERALSRRLRPEPSGGSAAPRLGCERGVQASARLRLSSRSGIPAEAVSPGHPPAAPPRIDGGEEEYAEPSHPPPPLALLKGAPSPKAGETGGELSTTPPPPQLRALRGTGRQARARARVLGLAPIPPEPEGCPCASVRPAVGELEPEWRLREDSHCPPPGWAPRSREGAPRERVGQARARSEQEALSRGRGGAGRALRGGGRGGGGGRWEGRGRAAAAPPHAPRLAHSPRPLARSPASPRAALAPPSSPGLGGSRAPGEAQAPSARTGARQTASGSLGPRLQGGLCGLPRQGRPAGSARPGPRPRRPAGTMNRKARRCLGHLFLSLGMVYLRIGGFSSVVALGASIICNKIPGLAPRQRAICQSRPDAIIVIGEGSQMGLDECQFQFRNGRWNCSALGERTVFGKELKVGSREAAFTYAIIAAGVAHAITAACTQGNLSDCGCDKEKQGQYHRDEGWKWGGCSADIRYGIGFAKVFVDAREIKQNARTLMNLHNNEAGRKILEENMKLECKCHGVSGSCTTKTCWTTLPQFRELGYVLKDKYNEAVHVEPVRASRNKRPAFLKIKKPLSYRKPMDTELVYIEKSPSYCEEDPATGSVGTQGRACNKTAPQASGCDLMCCGRGYNTHQYARVWQCNCKFHWCCYVKCNTCSERTEVYTCK</sequence>
<feature type="compositionally biased region" description="Low complexity" evidence="13">
    <location>
        <begin position="145"/>
        <end position="155"/>
    </location>
</feature>
<feature type="compositionally biased region" description="Basic and acidic residues" evidence="13">
    <location>
        <begin position="232"/>
        <end position="255"/>
    </location>
</feature>
<evidence type="ECO:0000313" key="15">
    <source>
        <dbReference type="Proteomes" id="UP000009136"/>
    </source>
</evidence>
<dbReference type="GeneTree" id="ENSGT00940000158523"/>
<dbReference type="InterPro" id="IPR018161">
    <property type="entry name" value="Wnt_CS"/>
</dbReference>
<dbReference type="CDD" id="cd19349">
    <property type="entry name" value="Wnt_Wnt7a"/>
    <property type="match status" value="1"/>
</dbReference>
<keyword evidence="15" id="KW-1185">Reference proteome</keyword>
<evidence type="ECO:0000256" key="2">
    <source>
        <dbReference type="ARBA" id="ARBA00005683"/>
    </source>
</evidence>
<dbReference type="GO" id="GO:0005125">
    <property type="term" value="F:cytokine activity"/>
    <property type="evidence" value="ECO:0000318"/>
    <property type="project" value="GO_Central"/>
</dbReference>
<evidence type="ECO:0000256" key="13">
    <source>
        <dbReference type="SAM" id="MobiDB-lite"/>
    </source>
</evidence>
<evidence type="ECO:0000256" key="4">
    <source>
        <dbReference type="ARBA" id="ARBA00022525"/>
    </source>
</evidence>
<dbReference type="GO" id="GO:0045165">
    <property type="term" value="P:cell fate commitment"/>
    <property type="evidence" value="ECO:0000318"/>
    <property type="project" value="GO_Central"/>
</dbReference>
<dbReference type="PRINTS" id="PR01349">
    <property type="entry name" value="WNTPROTEIN"/>
</dbReference>
<dbReference type="AlphaFoldDB" id="F1N6L8"/>
<keyword evidence="4" id="KW-0964">Secreted</keyword>
<dbReference type="VEuPathDB" id="HostDB:ENSBTAG00000001668"/>
<dbReference type="eggNOG" id="KOG3913">
    <property type="taxonomic scope" value="Eukaryota"/>
</dbReference>
<accession>F1N6L8</accession>
<dbReference type="InterPro" id="IPR013300">
    <property type="entry name" value="Wnt7"/>
</dbReference>
<reference evidence="14" key="2">
    <citation type="submission" date="2025-08" db="UniProtKB">
        <authorList>
            <consortium name="Ensembl"/>
        </authorList>
    </citation>
    <scope>IDENTIFICATION</scope>
    <source>
        <strain evidence="14">Hereford</strain>
    </source>
</reference>
<dbReference type="PANTHER" id="PTHR12027:SF78">
    <property type="entry name" value="PROTEIN WNT-7A"/>
    <property type="match status" value="1"/>
</dbReference>
<dbReference type="Ensembl" id="ENSBTAT00000002188.7">
    <property type="protein sequence ID" value="ENSBTAP00000002188.6"/>
    <property type="gene ID" value="ENSBTAG00000001668.7"/>
</dbReference>
<comment type="function">
    <text evidence="11">Ligand for members of the frizzled family of seven transmembrane receptors that functions in the canonical Wnt/beta-catenin signaling pathway. Plays an important role in embryonic development, including dorsal versus ventral patterning during limb development, skeleton development and urogenital tract development. Required for central nervous system (CNS) angiogenesis and blood-brain barrier regulation. Required for normal, sexually dimorphic development of the Mullerian ducts, and for normal fertility in both sexes. Required for normal neural stem cell proliferation in the hippocampus dentate gyrus. Required for normal progress through the cell cycle in neural progenitor cells, for self-renewal of neural stem cells, and for normal neuronal differentiation and maturation. Promotes formation of synapses via its interaction with FZD5.</text>
</comment>
<dbReference type="GO" id="GO:0060070">
    <property type="term" value="P:canonical Wnt signaling pathway"/>
    <property type="evidence" value="ECO:0000318"/>
    <property type="project" value="GO_Central"/>
</dbReference>
<dbReference type="Bgee" id="ENSBTAG00000001668">
    <property type="expression patterns" value="Expressed in placenta and 38 other cell types or tissues"/>
</dbReference>
<dbReference type="HOGENOM" id="CLU_033039_1_4_1"/>
<dbReference type="SMART" id="SM00097">
    <property type="entry name" value="WNT1"/>
    <property type="match status" value="1"/>
</dbReference>
<dbReference type="GO" id="GO:0046330">
    <property type="term" value="P:positive regulation of JNK cascade"/>
    <property type="evidence" value="ECO:0000318"/>
    <property type="project" value="GO_Central"/>
</dbReference>
<dbReference type="PRINTS" id="PR01891">
    <property type="entry name" value="WNT7PROTEIN"/>
</dbReference>
<organism evidence="14 15">
    <name type="scientific">Bos taurus</name>
    <name type="common">Bovine</name>
    <dbReference type="NCBI Taxonomy" id="9913"/>
    <lineage>
        <taxon>Eukaryota</taxon>
        <taxon>Metazoa</taxon>
        <taxon>Chordata</taxon>
        <taxon>Craniata</taxon>
        <taxon>Vertebrata</taxon>
        <taxon>Euteleostomi</taxon>
        <taxon>Mammalia</taxon>
        <taxon>Eutheria</taxon>
        <taxon>Laurasiatheria</taxon>
        <taxon>Artiodactyla</taxon>
        <taxon>Ruminantia</taxon>
        <taxon>Pecora</taxon>
        <taxon>Bovidae</taxon>
        <taxon>Bovinae</taxon>
        <taxon>Bos</taxon>
    </lineage>
</organism>
<keyword evidence="10" id="KW-0449">Lipoprotein</keyword>
<comment type="similarity">
    <text evidence="2 12">Belongs to the Wnt family.</text>
</comment>
<feature type="compositionally biased region" description="Low complexity" evidence="13">
    <location>
        <begin position="357"/>
        <end position="368"/>
    </location>
</feature>
<feature type="compositionally biased region" description="Gly residues" evidence="13">
    <location>
        <begin position="257"/>
        <end position="276"/>
    </location>
</feature>
<evidence type="ECO:0000313" key="14">
    <source>
        <dbReference type="Ensembl" id="ENSBTAP00000002188.6"/>
    </source>
</evidence>
<feature type="region of interest" description="Disordered" evidence="13">
    <location>
        <begin position="110"/>
        <end position="182"/>
    </location>
</feature>
<evidence type="ECO:0000256" key="12">
    <source>
        <dbReference type="RuleBase" id="RU003500"/>
    </source>
</evidence>